<evidence type="ECO:0000313" key="3">
    <source>
        <dbReference type="Proteomes" id="UP000656042"/>
    </source>
</evidence>
<keyword evidence="1" id="KW-0479">Metal-binding</keyword>
<dbReference type="PANTHER" id="PTHR20854">
    <property type="entry name" value="INOSITOL MONOPHOSPHATASE"/>
    <property type="match status" value="1"/>
</dbReference>
<evidence type="ECO:0000256" key="1">
    <source>
        <dbReference type="PIRSR" id="PIRSR600760-2"/>
    </source>
</evidence>
<dbReference type="Gene3D" id="3.30.540.10">
    <property type="entry name" value="Fructose-1,6-Bisphosphatase, subunit A, domain 1"/>
    <property type="match status" value="1"/>
</dbReference>
<reference evidence="2" key="2">
    <citation type="submission" date="2020-09" db="EMBL/GenBank/DDBJ databases">
        <authorList>
            <person name="Sun Q."/>
            <person name="Zhou Y."/>
        </authorList>
    </citation>
    <scope>NUCLEOTIDE SEQUENCE</scope>
    <source>
        <strain evidence="2">CGMCC 4.7299</strain>
    </source>
</reference>
<comment type="caution">
    <text evidence="2">The sequence shown here is derived from an EMBL/GenBank/DDBJ whole genome shotgun (WGS) entry which is preliminary data.</text>
</comment>
<proteinExistence type="predicted"/>
<reference evidence="2" key="1">
    <citation type="journal article" date="2014" name="Int. J. Syst. Evol. Microbiol.">
        <title>Complete genome sequence of Corynebacterium casei LMG S-19264T (=DSM 44701T), isolated from a smear-ripened cheese.</title>
        <authorList>
            <consortium name="US DOE Joint Genome Institute (JGI-PGF)"/>
            <person name="Walter F."/>
            <person name="Albersmeier A."/>
            <person name="Kalinowski J."/>
            <person name="Ruckert C."/>
        </authorList>
    </citation>
    <scope>NUCLEOTIDE SEQUENCE</scope>
    <source>
        <strain evidence="2">CGMCC 4.7299</strain>
    </source>
</reference>
<feature type="binding site" evidence="1">
    <location>
        <position position="91"/>
    </location>
    <ligand>
        <name>Mg(2+)</name>
        <dbReference type="ChEBI" id="CHEBI:18420"/>
        <label>1</label>
        <note>catalytic</note>
    </ligand>
</feature>
<dbReference type="Gene3D" id="3.40.190.80">
    <property type="match status" value="1"/>
</dbReference>
<dbReference type="EMBL" id="BMMX01000013">
    <property type="protein sequence ID" value="GGK96213.1"/>
    <property type="molecule type" value="Genomic_DNA"/>
</dbReference>
<comment type="cofactor">
    <cofactor evidence="1">
        <name>Mg(2+)</name>
        <dbReference type="ChEBI" id="CHEBI:18420"/>
    </cofactor>
</comment>
<dbReference type="Proteomes" id="UP000656042">
    <property type="component" value="Unassembled WGS sequence"/>
</dbReference>
<dbReference type="Pfam" id="PF00459">
    <property type="entry name" value="Inositol_P"/>
    <property type="match status" value="1"/>
</dbReference>
<protein>
    <submittedName>
        <fullName evidence="2">Inositol monophosphatase</fullName>
    </submittedName>
</protein>
<dbReference type="SUPFAM" id="SSF56655">
    <property type="entry name" value="Carbohydrate phosphatase"/>
    <property type="match status" value="1"/>
</dbReference>
<dbReference type="AlphaFoldDB" id="A0A8J3C1F7"/>
<name>A0A8J3C1F7_9ACTN</name>
<dbReference type="GO" id="GO:0008934">
    <property type="term" value="F:inositol monophosphate 1-phosphatase activity"/>
    <property type="evidence" value="ECO:0007669"/>
    <property type="project" value="TreeGrafter"/>
</dbReference>
<feature type="binding site" evidence="1">
    <location>
        <position position="214"/>
    </location>
    <ligand>
        <name>Mg(2+)</name>
        <dbReference type="ChEBI" id="CHEBI:18420"/>
        <label>1</label>
        <note>catalytic</note>
    </ligand>
</feature>
<keyword evidence="1" id="KW-0460">Magnesium</keyword>
<gene>
    <name evidence="2" type="ORF">GCM10012284_33030</name>
</gene>
<dbReference type="PANTHER" id="PTHR20854:SF4">
    <property type="entry name" value="INOSITOL-1-MONOPHOSPHATASE-RELATED"/>
    <property type="match status" value="1"/>
</dbReference>
<dbReference type="PRINTS" id="PR00377">
    <property type="entry name" value="IMPHPHTASES"/>
</dbReference>
<feature type="binding site" evidence="1">
    <location>
        <position position="65"/>
    </location>
    <ligand>
        <name>Mg(2+)</name>
        <dbReference type="ChEBI" id="CHEBI:18420"/>
        <label>1</label>
        <note>catalytic</note>
    </ligand>
</feature>
<dbReference type="GO" id="GO:0006020">
    <property type="term" value="P:inositol metabolic process"/>
    <property type="evidence" value="ECO:0007669"/>
    <property type="project" value="TreeGrafter"/>
</dbReference>
<evidence type="ECO:0000313" key="2">
    <source>
        <dbReference type="EMBL" id="GGK96213.1"/>
    </source>
</evidence>
<accession>A0A8J3C1F7</accession>
<dbReference type="GO" id="GO:0046872">
    <property type="term" value="F:metal ion binding"/>
    <property type="evidence" value="ECO:0007669"/>
    <property type="project" value="UniProtKB-KW"/>
</dbReference>
<dbReference type="InterPro" id="IPR000760">
    <property type="entry name" value="Inositol_monophosphatase-like"/>
</dbReference>
<feature type="binding site" evidence="1">
    <location>
        <position position="88"/>
    </location>
    <ligand>
        <name>Mg(2+)</name>
        <dbReference type="ChEBI" id="CHEBI:18420"/>
        <label>1</label>
        <note>catalytic</note>
    </ligand>
</feature>
<dbReference type="RefSeq" id="WP_189080089.1">
    <property type="nucleotide sequence ID" value="NZ_BMMX01000013.1"/>
</dbReference>
<sequence length="267" mass="28479">MVDGVDELIREVAATVVLPRFRRLGDGDVQQKAPGDLVTVADQESERALARGLTALLPGSEVVGEEAVAADPGVLGRVGDTGDVWVVDPVDGTNNFAAGKTPFAIMVALLRGGEPVQAWILDVVGDRMVTAEAGAGAYRDGVRLKTRSDDPGPAELRGVVASKYLPPDMRAVARTNARHLGEVTAGRHCAGYEYPAVATDEQQFCLFWRVLPWDHVPGALIVREAGGTVLHLDGSPYRPVDDDRGLLVAANPEIWRTARDTLFPDGV</sequence>
<organism evidence="2 3">
    <name type="scientific">Mangrovihabitans endophyticus</name>
    <dbReference type="NCBI Taxonomy" id="1751298"/>
    <lineage>
        <taxon>Bacteria</taxon>
        <taxon>Bacillati</taxon>
        <taxon>Actinomycetota</taxon>
        <taxon>Actinomycetes</taxon>
        <taxon>Micromonosporales</taxon>
        <taxon>Micromonosporaceae</taxon>
        <taxon>Mangrovihabitans</taxon>
    </lineage>
</organism>
<dbReference type="GO" id="GO:0007165">
    <property type="term" value="P:signal transduction"/>
    <property type="evidence" value="ECO:0007669"/>
    <property type="project" value="TreeGrafter"/>
</dbReference>
<keyword evidence="3" id="KW-1185">Reference proteome</keyword>